<name>A0A1F7UMN2_9BACT</name>
<dbReference type="Proteomes" id="UP000176603">
    <property type="component" value="Unassembled WGS sequence"/>
</dbReference>
<comment type="caution">
    <text evidence="3">The sequence shown here is derived from an EMBL/GenBank/DDBJ whole genome shotgun (WGS) entry which is preliminary data.</text>
</comment>
<keyword evidence="2" id="KW-1133">Transmembrane helix</keyword>
<accession>A0A1F7UMN2</accession>
<keyword evidence="2" id="KW-0472">Membrane</keyword>
<evidence type="ECO:0000313" key="4">
    <source>
        <dbReference type="Proteomes" id="UP000176603"/>
    </source>
</evidence>
<dbReference type="Gene3D" id="2.60.40.1170">
    <property type="entry name" value="Mu homology domain, subdomain B"/>
    <property type="match status" value="1"/>
</dbReference>
<dbReference type="AlphaFoldDB" id="A0A1F7UMN2"/>
<evidence type="ECO:0000313" key="3">
    <source>
        <dbReference type="EMBL" id="OGL79495.1"/>
    </source>
</evidence>
<feature type="transmembrane region" description="Helical" evidence="2">
    <location>
        <begin position="62"/>
        <end position="87"/>
    </location>
</feature>
<keyword evidence="2" id="KW-0812">Transmembrane</keyword>
<evidence type="ECO:0008006" key="5">
    <source>
        <dbReference type="Google" id="ProtNLM"/>
    </source>
</evidence>
<reference evidence="3 4" key="1">
    <citation type="journal article" date="2016" name="Nat. Commun.">
        <title>Thousands of microbial genomes shed light on interconnected biogeochemical processes in an aquifer system.</title>
        <authorList>
            <person name="Anantharaman K."/>
            <person name="Brown C.T."/>
            <person name="Hug L.A."/>
            <person name="Sharon I."/>
            <person name="Castelle C.J."/>
            <person name="Probst A.J."/>
            <person name="Thomas B.C."/>
            <person name="Singh A."/>
            <person name="Wilkins M.J."/>
            <person name="Karaoz U."/>
            <person name="Brodie E.L."/>
            <person name="Williams K.H."/>
            <person name="Hubbard S.S."/>
            <person name="Banfield J.F."/>
        </authorList>
    </citation>
    <scope>NUCLEOTIDE SEQUENCE [LARGE SCALE GENOMIC DNA]</scope>
</reference>
<evidence type="ECO:0000256" key="2">
    <source>
        <dbReference type="SAM" id="Phobius"/>
    </source>
</evidence>
<dbReference type="STRING" id="1802399.A3E39_00010"/>
<feature type="compositionally biased region" description="Basic and acidic residues" evidence="1">
    <location>
        <begin position="9"/>
        <end position="19"/>
    </location>
</feature>
<sequence length="641" mass="68899">MGSRKERRREREEKNRLSHPDGATQATKTDDVTASLTAIYGESPAEAKDLLQSMEHARRRTWLAILIGAALLLVLVTSVAWAGFWWWGSRSASGTGIELSIEGPSRVSLGQEATYFVNWFNRSKEPLAALELRVSFPNDFVVTSIDPKPTIDTMTFRLGSQSVEARGTVKVTGTFTGALGTTSAVQVIGTYRPASSNTDEEELQTLELEYTDTVLEGDLVLPGKVLPGDKVTAAYAIQNKGADAMKDLKARIRLPDGFVPDASFSADAGVVSFPLGTIEAGSSSTVRVTGTFSLGSHGEAVFQAETGRVTPDGTFAAAERSDATVSVLAGDLNVKLVVNGSDKNRSASLGERERIAISYENTSGEELHDVVLKFHMGGDPPVSPLPKSTSSIDLVDWKQLDDPTGGRRDHDTVTYTKDQISQLETLAPDANGLIELTVPLNDYVTTSRDVPVLALVEATIGAVDKVKVNRTVKTEPIRITFQTDAMLEAVARYASEEGATLGKGPLPPVVGTSTTYRVEWMMAKTLHALERVTVSANVPKNVAFGGVKETGAGEVAYDPDLRLVTWTINRVPQDVHELVTSFDLVLTPFVSDAGRFADLLGESRFEFTDAGVGEPLLRTAPSLTTDLPDDDLAKGKGVVKK</sequence>
<gene>
    <name evidence="3" type="ORF">A3E39_00010</name>
</gene>
<proteinExistence type="predicted"/>
<dbReference type="EMBL" id="MGEH01000007">
    <property type="protein sequence ID" value="OGL79495.1"/>
    <property type="molecule type" value="Genomic_DNA"/>
</dbReference>
<evidence type="ECO:0000256" key="1">
    <source>
        <dbReference type="SAM" id="MobiDB-lite"/>
    </source>
</evidence>
<feature type="region of interest" description="Disordered" evidence="1">
    <location>
        <begin position="1"/>
        <end position="28"/>
    </location>
</feature>
<organism evidence="3 4">
    <name type="scientific">Candidatus Uhrbacteria bacterium RIFCSPHIGHO2_12_FULL_60_25</name>
    <dbReference type="NCBI Taxonomy" id="1802399"/>
    <lineage>
        <taxon>Bacteria</taxon>
        <taxon>Candidatus Uhriibacteriota</taxon>
    </lineage>
</organism>
<protein>
    <recommendedName>
        <fullName evidence="5">DUF11 domain-containing protein</fullName>
    </recommendedName>
</protein>